<feature type="compositionally biased region" description="Basic and acidic residues" evidence="1">
    <location>
        <begin position="62"/>
        <end position="79"/>
    </location>
</feature>
<reference evidence="2" key="1">
    <citation type="submission" date="2020-10" db="EMBL/GenBank/DDBJ databases">
        <title>Genome Sequence of Monilinia vaccinii-corymbosi Sheds Light on Mummy Berry Disease Infection of Blueberry and Mating Type.</title>
        <authorList>
            <person name="Yow A.G."/>
            <person name="Zhang Y."/>
            <person name="Bansal K."/>
            <person name="Eacker S.M."/>
            <person name="Sullivan S."/>
            <person name="Liachko I."/>
            <person name="Cubeta M.A."/>
            <person name="Rollins J.A."/>
            <person name="Ashrafi H."/>
        </authorList>
    </citation>
    <scope>NUCLEOTIDE SEQUENCE</scope>
    <source>
        <strain evidence="2">RL-1</strain>
    </source>
</reference>
<accession>A0A8A3PM78</accession>
<proteinExistence type="predicted"/>
<gene>
    <name evidence="2" type="ORF">DSL72_007228</name>
</gene>
<keyword evidence="3" id="KW-1185">Reference proteome</keyword>
<dbReference type="EMBL" id="CP063410">
    <property type="protein sequence ID" value="QSZ36103.1"/>
    <property type="molecule type" value="Genomic_DNA"/>
</dbReference>
<evidence type="ECO:0000313" key="3">
    <source>
        <dbReference type="Proteomes" id="UP000672032"/>
    </source>
</evidence>
<feature type="compositionally biased region" description="Polar residues" evidence="1">
    <location>
        <begin position="81"/>
        <end position="101"/>
    </location>
</feature>
<dbReference type="AlphaFoldDB" id="A0A8A3PM78"/>
<evidence type="ECO:0000256" key="1">
    <source>
        <dbReference type="SAM" id="MobiDB-lite"/>
    </source>
</evidence>
<feature type="compositionally biased region" description="Basic and acidic residues" evidence="1">
    <location>
        <begin position="197"/>
        <end position="209"/>
    </location>
</feature>
<name>A0A8A3PM78_9HELO</name>
<feature type="region of interest" description="Disordered" evidence="1">
    <location>
        <begin position="197"/>
        <end position="217"/>
    </location>
</feature>
<feature type="region of interest" description="Disordered" evidence="1">
    <location>
        <begin position="62"/>
        <end position="109"/>
    </location>
</feature>
<organism evidence="2 3">
    <name type="scientific">Monilinia vaccinii-corymbosi</name>
    <dbReference type="NCBI Taxonomy" id="61207"/>
    <lineage>
        <taxon>Eukaryota</taxon>
        <taxon>Fungi</taxon>
        <taxon>Dikarya</taxon>
        <taxon>Ascomycota</taxon>
        <taxon>Pezizomycotina</taxon>
        <taxon>Leotiomycetes</taxon>
        <taxon>Helotiales</taxon>
        <taxon>Sclerotiniaceae</taxon>
        <taxon>Monilinia</taxon>
    </lineage>
</organism>
<feature type="region of interest" description="Disordered" evidence="1">
    <location>
        <begin position="255"/>
        <end position="283"/>
    </location>
</feature>
<feature type="compositionally biased region" description="Basic and acidic residues" evidence="1">
    <location>
        <begin position="258"/>
        <end position="283"/>
    </location>
</feature>
<evidence type="ECO:0000313" key="2">
    <source>
        <dbReference type="EMBL" id="QSZ36103.1"/>
    </source>
</evidence>
<sequence length="283" mass="32525">MVEKLIEAIFTRVVEKENPPWGTTWQDKKNLLGSQFPDFTDQELEQHKIQILKSFTEIRKRQRDQEEAMERRELEEELQRSPPNLDQTNVHSAASYDNSGRTPPESPELQELAIPESQPEVDDTIDGAGFRFGRLPESYVRSSWLESTGIEAADKQIRLQWFLKSNDKQPERHLNTNFTIMSDEMLASDIMLGSKCQDPRYNKESDHSKGTSSAASDQGLIESLNTLSQTKMPFRPLLSSSGIDTDLATELIYKSAKRSKEDQEYSSKGQEERSPKRRRIEEL</sequence>
<dbReference type="OrthoDB" id="10495174at2759"/>
<protein>
    <submittedName>
        <fullName evidence="2">Uncharacterized protein</fullName>
    </submittedName>
</protein>
<dbReference type="Proteomes" id="UP000672032">
    <property type="component" value="Chromosome 6"/>
</dbReference>